<keyword evidence="2 3" id="KW-0808">Transferase</keyword>
<evidence type="ECO:0000259" key="4">
    <source>
        <dbReference type="Pfam" id="PF00685"/>
    </source>
</evidence>
<evidence type="ECO:0000313" key="6">
    <source>
        <dbReference type="Proteomes" id="UP000298652"/>
    </source>
</evidence>
<dbReference type="EC" id="2.8.2.-" evidence="3"/>
<feature type="domain" description="Sulfotransferase" evidence="4">
    <location>
        <begin position="72"/>
        <end position="284"/>
    </location>
</feature>
<sequence length="285" mass="31627">MAMSCNRSGKEEATVASEGDELTLTPEIIASISKGPHCPAFLGIRQYRGFWIPDDALLLLQRVHAAFESRPADILLASFPKTGTTYTLHRAAHSPLDGGAAGHPLLSTTSHDLVKFIDTLPFLNDIDNGNTVPRLLSTHLTYSLRIVYITWDPKDMLLEARFQPSPPTAGGGGSFEEAFERYCWGQCGLGLQWEHTREYWEASRQRPGHVLCLRYEVLLRDTVGSLRTMAEFMGCPFSAVEEATGVPRSTNSSYFRKGVAGDWRNHMMPEMAARLDGVIKEVLRG</sequence>
<proteinExistence type="inferred from homology"/>
<dbReference type="PANTHER" id="PTHR11783">
    <property type="entry name" value="SULFOTRANSFERASE SULT"/>
    <property type="match status" value="1"/>
</dbReference>
<dbReference type="InterPro" id="IPR000863">
    <property type="entry name" value="Sulfotransferase_dom"/>
</dbReference>
<evidence type="ECO:0000256" key="2">
    <source>
        <dbReference type="ARBA" id="ARBA00022679"/>
    </source>
</evidence>
<evidence type="ECO:0000313" key="5">
    <source>
        <dbReference type="EMBL" id="TKW10611.1"/>
    </source>
</evidence>
<dbReference type="Gene3D" id="3.40.50.300">
    <property type="entry name" value="P-loop containing nucleotide triphosphate hydrolases"/>
    <property type="match status" value="1"/>
</dbReference>
<dbReference type="SUPFAM" id="SSF52540">
    <property type="entry name" value="P-loop containing nucleoside triphosphate hydrolases"/>
    <property type="match status" value="1"/>
</dbReference>
<name>A0A4U6U4Q6_SETVI</name>
<organism evidence="5 6">
    <name type="scientific">Setaria viridis</name>
    <name type="common">Green bristlegrass</name>
    <name type="synonym">Setaria italica subsp. viridis</name>
    <dbReference type="NCBI Taxonomy" id="4556"/>
    <lineage>
        <taxon>Eukaryota</taxon>
        <taxon>Viridiplantae</taxon>
        <taxon>Streptophyta</taxon>
        <taxon>Embryophyta</taxon>
        <taxon>Tracheophyta</taxon>
        <taxon>Spermatophyta</taxon>
        <taxon>Magnoliopsida</taxon>
        <taxon>Liliopsida</taxon>
        <taxon>Poales</taxon>
        <taxon>Poaceae</taxon>
        <taxon>PACMAD clade</taxon>
        <taxon>Panicoideae</taxon>
        <taxon>Panicodae</taxon>
        <taxon>Paniceae</taxon>
        <taxon>Cenchrinae</taxon>
        <taxon>Setaria</taxon>
    </lineage>
</organism>
<dbReference type="OMA" id="MAMSCNR"/>
<dbReference type="Proteomes" id="UP000298652">
    <property type="component" value="Chromosome 6"/>
</dbReference>
<gene>
    <name evidence="5" type="ORF">SEVIR_6G176800v2</name>
</gene>
<protein>
    <recommendedName>
        <fullName evidence="3">Sulfotransferase</fullName>
        <ecNumber evidence="3">2.8.2.-</ecNumber>
    </recommendedName>
</protein>
<dbReference type="Pfam" id="PF00685">
    <property type="entry name" value="Sulfotransfer_1"/>
    <property type="match status" value="1"/>
</dbReference>
<dbReference type="Gramene" id="TKW10611">
    <property type="protein sequence ID" value="TKW10611"/>
    <property type="gene ID" value="SEVIR_6G176800v2"/>
</dbReference>
<evidence type="ECO:0000256" key="3">
    <source>
        <dbReference type="RuleBase" id="RU361155"/>
    </source>
</evidence>
<dbReference type="GO" id="GO:0008146">
    <property type="term" value="F:sulfotransferase activity"/>
    <property type="evidence" value="ECO:0007669"/>
    <property type="project" value="InterPro"/>
</dbReference>
<keyword evidence="6" id="KW-1185">Reference proteome</keyword>
<dbReference type="EMBL" id="CM016557">
    <property type="protein sequence ID" value="TKW10611.1"/>
    <property type="molecule type" value="Genomic_DNA"/>
</dbReference>
<dbReference type="AlphaFoldDB" id="A0A4U6U4Q6"/>
<accession>A0A4U6U4Q6</accession>
<evidence type="ECO:0000256" key="1">
    <source>
        <dbReference type="ARBA" id="ARBA00005771"/>
    </source>
</evidence>
<dbReference type="InterPro" id="IPR027417">
    <property type="entry name" value="P-loop_NTPase"/>
</dbReference>
<comment type="similarity">
    <text evidence="1 3">Belongs to the sulfotransferase 1 family.</text>
</comment>
<reference evidence="5" key="1">
    <citation type="submission" date="2019-03" db="EMBL/GenBank/DDBJ databases">
        <title>WGS assembly of Setaria viridis.</title>
        <authorList>
            <person name="Huang P."/>
            <person name="Jenkins J."/>
            <person name="Grimwood J."/>
            <person name="Barry K."/>
            <person name="Healey A."/>
            <person name="Mamidi S."/>
            <person name="Sreedasyam A."/>
            <person name="Shu S."/>
            <person name="Feldman M."/>
            <person name="Wu J."/>
            <person name="Yu Y."/>
            <person name="Chen C."/>
            <person name="Johnson J."/>
            <person name="Rokhsar D."/>
            <person name="Baxter I."/>
            <person name="Schmutz J."/>
            <person name="Brutnell T."/>
            <person name="Kellogg E."/>
        </authorList>
    </citation>
    <scope>NUCLEOTIDE SEQUENCE [LARGE SCALE GENOMIC DNA]</scope>
</reference>